<evidence type="ECO:0000256" key="1">
    <source>
        <dbReference type="SAM" id="MobiDB-lite"/>
    </source>
</evidence>
<accession>A0A1E1XPU1</accession>
<feature type="region of interest" description="Disordered" evidence="1">
    <location>
        <begin position="81"/>
        <end position="101"/>
    </location>
</feature>
<feature type="non-terminal residue" evidence="3">
    <location>
        <position position="1"/>
    </location>
</feature>
<keyword evidence="2" id="KW-0472">Membrane</keyword>
<evidence type="ECO:0000313" key="3">
    <source>
        <dbReference type="EMBL" id="JAU01343.1"/>
    </source>
</evidence>
<evidence type="ECO:0000256" key="2">
    <source>
        <dbReference type="SAM" id="Phobius"/>
    </source>
</evidence>
<protein>
    <submittedName>
        <fullName evidence="3">Putative conserved secreted protein</fullName>
    </submittedName>
</protein>
<sequence>YDVSQQQQLSTIVVPIVCSVFALVIVALGIAYHMHTRNQLRIEVADFDFNEPSSDDLVEKTFADRLRSALLQALLGVSAEDAENGSNMSASPASSIRHPVASSREELHLAYPIKQ</sequence>
<proteinExistence type="evidence at transcript level"/>
<reference evidence="3" key="2">
    <citation type="journal article" date="2017" name="Front. Cell. Infect. Microbiol.">
        <title>Analysis of the Salivary Gland Transcriptome of Unfed and Partially Fed Amblyomma sculptum Ticks and Descriptive Proteome of the Saliva.</title>
        <authorList>
            <person name="Esteves E."/>
            <person name="Maruyama S.R."/>
            <person name="Kawahara R."/>
            <person name="Fujita A."/>
            <person name="Martins L.A."/>
            <person name="Righi A.A."/>
            <person name="Costa F.B."/>
            <person name="Palmisano G."/>
            <person name="Labruna M.B."/>
            <person name="Sa-Nunes A."/>
            <person name="Ribeiro J.M.C."/>
            <person name="Fogaca A.C."/>
        </authorList>
    </citation>
    <scope>NUCLEOTIDE SEQUENCE</scope>
</reference>
<keyword evidence="2" id="KW-0812">Transmembrane</keyword>
<organism evidence="3">
    <name type="scientific">Amblyomma sculptum</name>
    <name type="common">Tick</name>
    <dbReference type="NCBI Taxonomy" id="1581419"/>
    <lineage>
        <taxon>Eukaryota</taxon>
        <taxon>Metazoa</taxon>
        <taxon>Ecdysozoa</taxon>
        <taxon>Arthropoda</taxon>
        <taxon>Chelicerata</taxon>
        <taxon>Arachnida</taxon>
        <taxon>Acari</taxon>
        <taxon>Parasitiformes</taxon>
        <taxon>Ixodida</taxon>
        <taxon>Ixodoidea</taxon>
        <taxon>Ixodidae</taxon>
        <taxon>Amblyomminae</taxon>
        <taxon>Amblyomma</taxon>
    </lineage>
</organism>
<feature type="compositionally biased region" description="Polar residues" evidence="1">
    <location>
        <begin position="84"/>
        <end position="94"/>
    </location>
</feature>
<feature type="non-terminal residue" evidence="3">
    <location>
        <position position="115"/>
    </location>
</feature>
<name>A0A1E1XPU1_AMBSC</name>
<dbReference type="AlphaFoldDB" id="A0A1E1XPU1"/>
<dbReference type="EMBL" id="GFAA01002092">
    <property type="protein sequence ID" value="JAU01343.1"/>
    <property type="molecule type" value="mRNA"/>
</dbReference>
<keyword evidence="2" id="KW-1133">Transmembrane helix</keyword>
<reference evidence="3" key="1">
    <citation type="submission" date="2016-09" db="EMBL/GenBank/DDBJ databases">
        <authorList>
            <person name="Capua I."/>
            <person name="De Benedictis P."/>
            <person name="Joannis T."/>
            <person name="Lombin L.H."/>
            <person name="Cattoli G."/>
        </authorList>
    </citation>
    <scope>NUCLEOTIDE SEQUENCE</scope>
</reference>
<feature type="transmembrane region" description="Helical" evidence="2">
    <location>
        <begin position="12"/>
        <end position="32"/>
    </location>
</feature>